<dbReference type="GO" id="GO:0016791">
    <property type="term" value="F:phosphatase activity"/>
    <property type="evidence" value="ECO:0007669"/>
    <property type="project" value="TreeGrafter"/>
</dbReference>
<dbReference type="PANTHER" id="PTHR15486:SF96">
    <property type="entry name" value="LIPID DROPLET-REGULATING VLDL ASSEMBLY FACTOR AUP1"/>
    <property type="match status" value="1"/>
</dbReference>
<gene>
    <name evidence="10" type="ORF">GH714_043747</name>
</gene>
<evidence type="ECO:0000256" key="1">
    <source>
        <dbReference type="ARBA" id="ARBA00004370"/>
    </source>
</evidence>
<dbReference type="PANTHER" id="PTHR15486">
    <property type="entry name" value="ANCIENT UBIQUITOUS PROTEIN"/>
    <property type="match status" value="1"/>
</dbReference>
<dbReference type="EMBL" id="JAAGAX010000102">
    <property type="protein sequence ID" value="KAF2282539.1"/>
    <property type="molecule type" value="Genomic_DNA"/>
</dbReference>
<evidence type="ECO:0000313" key="11">
    <source>
        <dbReference type="Proteomes" id="UP000467840"/>
    </source>
</evidence>
<keyword evidence="3" id="KW-0808">Transferase</keyword>
<dbReference type="Proteomes" id="UP000467840">
    <property type="component" value="Unassembled WGS sequence"/>
</dbReference>
<keyword evidence="4 8" id="KW-0812">Transmembrane</keyword>
<evidence type="ECO:0000256" key="3">
    <source>
        <dbReference type="ARBA" id="ARBA00022679"/>
    </source>
</evidence>
<evidence type="ECO:0000256" key="4">
    <source>
        <dbReference type="ARBA" id="ARBA00022692"/>
    </source>
</evidence>
<evidence type="ECO:0000313" key="10">
    <source>
        <dbReference type="EMBL" id="KAF2282539.1"/>
    </source>
</evidence>
<comment type="caution">
    <text evidence="10">The sequence shown here is derived from an EMBL/GenBank/DDBJ whole genome shotgun (WGS) entry which is preliminary data.</text>
</comment>
<dbReference type="Pfam" id="PF23270">
    <property type="entry name" value="HAD_RAM2_N"/>
    <property type="match status" value="1"/>
</dbReference>
<dbReference type="InterPro" id="IPR056462">
    <property type="entry name" value="HAD_RAM2/GPAT1-8"/>
</dbReference>
<evidence type="ECO:0000259" key="9">
    <source>
        <dbReference type="Pfam" id="PF23270"/>
    </source>
</evidence>
<accession>A0A6A6K580</accession>
<comment type="similarity">
    <text evidence="2">Belongs to the GPAT/DAPAT family.</text>
</comment>
<feature type="transmembrane region" description="Helical" evidence="8">
    <location>
        <begin position="15"/>
        <end position="38"/>
    </location>
</feature>
<evidence type="ECO:0000256" key="2">
    <source>
        <dbReference type="ARBA" id="ARBA00007937"/>
    </source>
</evidence>
<dbReference type="AlphaFoldDB" id="A0A6A6K580"/>
<keyword evidence="7" id="KW-0012">Acyltransferase</keyword>
<dbReference type="GO" id="GO:0010143">
    <property type="term" value="P:cutin biosynthetic process"/>
    <property type="evidence" value="ECO:0007669"/>
    <property type="project" value="TreeGrafter"/>
</dbReference>
<reference evidence="10 11" key="1">
    <citation type="journal article" date="2020" name="Mol. Plant">
        <title>The Chromosome-Based Rubber Tree Genome Provides New Insights into Spurge Genome Evolution and Rubber Biosynthesis.</title>
        <authorList>
            <person name="Liu J."/>
            <person name="Shi C."/>
            <person name="Shi C.C."/>
            <person name="Li W."/>
            <person name="Zhang Q.J."/>
            <person name="Zhang Y."/>
            <person name="Li K."/>
            <person name="Lu H.F."/>
            <person name="Shi C."/>
            <person name="Zhu S.T."/>
            <person name="Xiao Z.Y."/>
            <person name="Nan H."/>
            <person name="Yue Y."/>
            <person name="Zhu X.G."/>
            <person name="Wu Y."/>
            <person name="Hong X.N."/>
            <person name="Fan G.Y."/>
            <person name="Tong Y."/>
            <person name="Zhang D."/>
            <person name="Mao C.L."/>
            <person name="Liu Y.L."/>
            <person name="Hao S.J."/>
            <person name="Liu W.Q."/>
            <person name="Lv M.Q."/>
            <person name="Zhang H.B."/>
            <person name="Liu Y."/>
            <person name="Hu-Tang G.R."/>
            <person name="Wang J.P."/>
            <person name="Wang J.H."/>
            <person name="Sun Y.H."/>
            <person name="Ni S.B."/>
            <person name="Chen W.B."/>
            <person name="Zhang X.C."/>
            <person name="Jiao Y.N."/>
            <person name="Eichler E.E."/>
            <person name="Li G.H."/>
            <person name="Liu X."/>
            <person name="Gao L.Z."/>
        </authorList>
    </citation>
    <scope>NUCLEOTIDE SEQUENCE [LARGE SCALE GENOMIC DNA]</scope>
    <source>
        <strain evidence="11">cv. GT1</strain>
        <tissue evidence="10">Leaf</tissue>
    </source>
</reference>
<keyword evidence="6 8" id="KW-0472">Membrane</keyword>
<keyword evidence="11" id="KW-1185">Reference proteome</keyword>
<feature type="transmembrane region" description="Helical" evidence="8">
    <location>
        <begin position="76"/>
        <end position="96"/>
    </location>
</feature>
<dbReference type="GO" id="GO:0016020">
    <property type="term" value="C:membrane"/>
    <property type="evidence" value="ECO:0007669"/>
    <property type="project" value="UniProtKB-SubCell"/>
</dbReference>
<feature type="domain" description="Glycerol-3-phosphate acyltransferase RAM2/GPAT1-8 HAD-like" evidence="9">
    <location>
        <begin position="45"/>
        <end position="138"/>
    </location>
</feature>
<evidence type="ECO:0000256" key="8">
    <source>
        <dbReference type="SAM" id="Phobius"/>
    </source>
</evidence>
<evidence type="ECO:0000256" key="7">
    <source>
        <dbReference type="ARBA" id="ARBA00023315"/>
    </source>
</evidence>
<evidence type="ECO:0000256" key="5">
    <source>
        <dbReference type="ARBA" id="ARBA00022989"/>
    </source>
</evidence>
<organism evidence="10 11">
    <name type="scientific">Hevea brasiliensis</name>
    <name type="common">Para rubber tree</name>
    <name type="synonym">Siphonia brasiliensis</name>
    <dbReference type="NCBI Taxonomy" id="3981"/>
    <lineage>
        <taxon>Eukaryota</taxon>
        <taxon>Viridiplantae</taxon>
        <taxon>Streptophyta</taxon>
        <taxon>Embryophyta</taxon>
        <taxon>Tracheophyta</taxon>
        <taxon>Spermatophyta</taxon>
        <taxon>Magnoliopsida</taxon>
        <taxon>eudicotyledons</taxon>
        <taxon>Gunneridae</taxon>
        <taxon>Pentapetalae</taxon>
        <taxon>rosids</taxon>
        <taxon>fabids</taxon>
        <taxon>Malpighiales</taxon>
        <taxon>Euphorbiaceae</taxon>
        <taxon>Crotonoideae</taxon>
        <taxon>Micrandreae</taxon>
        <taxon>Hevea</taxon>
    </lineage>
</organism>
<name>A0A6A6K580_HEVBR</name>
<keyword evidence="5 8" id="KW-1133">Transmembrane helix</keyword>
<sequence length="262" mass="29458">MEKQSNLASSFENLGVIHCLIAMVLSFKQPISVAFASLLRMSPGRSSFPYFALIAFEGCGVLRLLFLLLASPLAGLLYYFVSESAGIQVLIFASFAGMKVSDIESVACVVLPKFYSGDLHPESACVLFCVWKRCVLTARDWHIEIPFMRLGLEIGILKFPSWLCARSNCAGGYGESDELVPWNNGQRLERMDPFYFFMNPSPAYEVTFLSKLPHELTCSSGKASHEMANYIQRVIAATLSIIHYIYWERQVQGTCWERWNCG</sequence>
<protein>
    <recommendedName>
        <fullName evidence="9">Glycerol-3-phosphate acyltransferase RAM2/GPAT1-8 HAD-like domain-containing protein</fullName>
    </recommendedName>
</protein>
<proteinExistence type="inferred from homology"/>
<evidence type="ECO:0000256" key="6">
    <source>
        <dbReference type="ARBA" id="ARBA00023136"/>
    </source>
</evidence>
<dbReference type="GO" id="GO:0090447">
    <property type="term" value="F:glycerol-3-phosphate 2-O-acyltransferase activity"/>
    <property type="evidence" value="ECO:0007669"/>
    <property type="project" value="TreeGrafter"/>
</dbReference>
<feature type="transmembrane region" description="Helical" evidence="8">
    <location>
        <begin position="50"/>
        <end position="70"/>
    </location>
</feature>
<comment type="subcellular location">
    <subcellularLocation>
        <location evidence="1">Membrane</location>
    </subcellularLocation>
</comment>